<dbReference type="Gene3D" id="3.40.50.1010">
    <property type="entry name" value="5'-nuclease"/>
    <property type="match status" value="1"/>
</dbReference>
<organism evidence="9 10">
    <name type="scientific">Fodinibius roseus</name>
    <dbReference type="NCBI Taxonomy" id="1194090"/>
    <lineage>
        <taxon>Bacteria</taxon>
        <taxon>Pseudomonadati</taxon>
        <taxon>Balneolota</taxon>
        <taxon>Balneolia</taxon>
        <taxon>Balneolales</taxon>
        <taxon>Balneolaceae</taxon>
        <taxon>Fodinibius</taxon>
    </lineage>
</organism>
<comment type="similarity">
    <text evidence="7">Belongs to the PINc/VapC protein family.</text>
</comment>
<accession>A0A1M5GH14</accession>
<dbReference type="RefSeq" id="WP_073066226.1">
    <property type="nucleotide sequence ID" value="NZ_FQUS01000017.1"/>
</dbReference>
<dbReference type="SUPFAM" id="SSF88723">
    <property type="entry name" value="PIN domain-like"/>
    <property type="match status" value="1"/>
</dbReference>
<dbReference type="EMBL" id="FQUS01000017">
    <property type="protein sequence ID" value="SHG03009.1"/>
    <property type="molecule type" value="Genomic_DNA"/>
</dbReference>
<keyword evidence="3" id="KW-0540">Nuclease</keyword>
<dbReference type="PANTHER" id="PTHR33653:SF1">
    <property type="entry name" value="RIBONUCLEASE VAPC2"/>
    <property type="match status" value="1"/>
</dbReference>
<dbReference type="CDD" id="cd18746">
    <property type="entry name" value="PIN_VapC4-5_FitB-like"/>
    <property type="match status" value="1"/>
</dbReference>
<dbReference type="SMART" id="SM00670">
    <property type="entry name" value="PINc"/>
    <property type="match status" value="1"/>
</dbReference>
<dbReference type="PANTHER" id="PTHR33653">
    <property type="entry name" value="RIBONUCLEASE VAPC2"/>
    <property type="match status" value="1"/>
</dbReference>
<evidence type="ECO:0000256" key="4">
    <source>
        <dbReference type="ARBA" id="ARBA00022723"/>
    </source>
</evidence>
<keyword evidence="4" id="KW-0479">Metal-binding</keyword>
<evidence type="ECO:0000256" key="7">
    <source>
        <dbReference type="ARBA" id="ARBA00038093"/>
    </source>
</evidence>
<sequence length="145" mass="16222">MSYLVDTCCISELTKSDPDNNVIQWFSDHNEIDLYLSVITFGELRKGIEKLPSSKKKRKLTHWINEDLLHRFKNRALDVTLKEVNQWGKVLAEAEEGGGTPLPAVDALIAATALTHNLAVVTRNTKDMKASGVELINPWEYQGGS</sequence>
<evidence type="ECO:0000313" key="9">
    <source>
        <dbReference type="EMBL" id="SHG03009.1"/>
    </source>
</evidence>
<dbReference type="Proteomes" id="UP000184041">
    <property type="component" value="Unassembled WGS sequence"/>
</dbReference>
<dbReference type="AlphaFoldDB" id="A0A1M5GH14"/>
<evidence type="ECO:0000256" key="6">
    <source>
        <dbReference type="ARBA" id="ARBA00022842"/>
    </source>
</evidence>
<name>A0A1M5GH14_9BACT</name>
<evidence type="ECO:0000256" key="3">
    <source>
        <dbReference type="ARBA" id="ARBA00022722"/>
    </source>
</evidence>
<keyword evidence="10" id="KW-1185">Reference proteome</keyword>
<dbReference type="STRING" id="1194090.SAMN05443144_11751"/>
<dbReference type="GO" id="GO:0016787">
    <property type="term" value="F:hydrolase activity"/>
    <property type="evidence" value="ECO:0007669"/>
    <property type="project" value="UniProtKB-KW"/>
</dbReference>
<reference evidence="9 10" key="1">
    <citation type="submission" date="2016-11" db="EMBL/GenBank/DDBJ databases">
        <authorList>
            <person name="Jaros S."/>
            <person name="Januszkiewicz K."/>
            <person name="Wedrychowicz H."/>
        </authorList>
    </citation>
    <scope>NUCLEOTIDE SEQUENCE [LARGE SCALE GENOMIC DNA]</scope>
    <source>
        <strain evidence="9 10">DSM 21986</strain>
    </source>
</reference>
<dbReference type="InterPro" id="IPR002716">
    <property type="entry name" value="PIN_dom"/>
</dbReference>
<evidence type="ECO:0000256" key="1">
    <source>
        <dbReference type="ARBA" id="ARBA00001946"/>
    </source>
</evidence>
<proteinExistence type="inferred from homology"/>
<comment type="cofactor">
    <cofactor evidence="1">
        <name>Mg(2+)</name>
        <dbReference type="ChEBI" id="CHEBI:18420"/>
    </cofactor>
</comment>
<dbReference type="InterPro" id="IPR050556">
    <property type="entry name" value="Type_II_TA_system_RNase"/>
</dbReference>
<dbReference type="OrthoDB" id="9815354at2"/>
<evidence type="ECO:0000313" key="10">
    <source>
        <dbReference type="Proteomes" id="UP000184041"/>
    </source>
</evidence>
<evidence type="ECO:0000256" key="2">
    <source>
        <dbReference type="ARBA" id="ARBA00022649"/>
    </source>
</evidence>
<gene>
    <name evidence="9" type="ORF">SAMN05443144_11751</name>
</gene>
<evidence type="ECO:0000259" key="8">
    <source>
        <dbReference type="SMART" id="SM00670"/>
    </source>
</evidence>
<keyword evidence="5" id="KW-0378">Hydrolase</keyword>
<evidence type="ECO:0000256" key="5">
    <source>
        <dbReference type="ARBA" id="ARBA00022801"/>
    </source>
</evidence>
<feature type="domain" description="PIN" evidence="8">
    <location>
        <begin position="1"/>
        <end position="129"/>
    </location>
</feature>
<keyword evidence="2" id="KW-1277">Toxin-antitoxin system</keyword>
<dbReference type="InterPro" id="IPR029060">
    <property type="entry name" value="PIN-like_dom_sf"/>
</dbReference>
<keyword evidence="6" id="KW-0460">Magnesium</keyword>
<dbReference type="GO" id="GO:0046872">
    <property type="term" value="F:metal ion binding"/>
    <property type="evidence" value="ECO:0007669"/>
    <property type="project" value="UniProtKB-KW"/>
</dbReference>
<dbReference type="GO" id="GO:0004518">
    <property type="term" value="F:nuclease activity"/>
    <property type="evidence" value="ECO:0007669"/>
    <property type="project" value="UniProtKB-KW"/>
</dbReference>
<dbReference type="Pfam" id="PF01850">
    <property type="entry name" value="PIN"/>
    <property type="match status" value="1"/>
</dbReference>
<protein>
    <recommendedName>
        <fullName evidence="8">PIN domain-containing protein</fullName>
    </recommendedName>
</protein>